<accession>A0ABQ4G6M6</accession>
<proteinExistence type="predicted"/>
<evidence type="ECO:0000313" key="2">
    <source>
        <dbReference type="EMBL" id="GIH42735.1"/>
    </source>
</evidence>
<evidence type="ECO:0000256" key="1">
    <source>
        <dbReference type="SAM" id="MobiDB-lite"/>
    </source>
</evidence>
<organism evidence="2 3">
    <name type="scientific">Microbispora corallina</name>
    <dbReference type="NCBI Taxonomy" id="83302"/>
    <lineage>
        <taxon>Bacteria</taxon>
        <taxon>Bacillati</taxon>
        <taxon>Actinomycetota</taxon>
        <taxon>Actinomycetes</taxon>
        <taxon>Streptosporangiales</taxon>
        <taxon>Streptosporangiaceae</taxon>
        <taxon>Microbispora</taxon>
    </lineage>
</organism>
<feature type="compositionally biased region" description="Basic and acidic residues" evidence="1">
    <location>
        <begin position="40"/>
        <end position="50"/>
    </location>
</feature>
<reference evidence="2 3" key="1">
    <citation type="submission" date="2021-01" db="EMBL/GenBank/DDBJ databases">
        <title>Whole genome shotgun sequence of Microbispora corallina NBRC 16416.</title>
        <authorList>
            <person name="Komaki H."/>
            <person name="Tamura T."/>
        </authorList>
    </citation>
    <scope>NUCLEOTIDE SEQUENCE [LARGE SCALE GENOMIC DNA]</scope>
    <source>
        <strain evidence="2 3">NBRC 16416</strain>
    </source>
</reference>
<dbReference type="Proteomes" id="UP000603904">
    <property type="component" value="Unassembled WGS sequence"/>
</dbReference>
<sequence>MDEDDDGLFRGGHEFTFPEVRAASITSTAWAAAPAAAVERSHERTDEARAAVHPVTGCRSGRRR</sequence>
<evidence type="ECO:0000313" key="3">
    <source>
        <dbReference type="Proteomes" id="UP000603904"/>
    </source>
</evidence>
<gene>
    <name evidence="2" type="ORF">Mco01_57350</name>
</gene>
<comment type="caution">
    <text evidence="2">The sequence shown here is derived from an EMBL/GenBank/DDBJ whole genome shotgun (WGS) entry which is preliminary data.</text>
</comment>
<keyword evidence="3" id="KW-1185">Reference proteome</keyword>
<name>A0ABQ4G6M6_9ACTN</name>
<dbReference type="EMBL" id="BOOC01000032">
    <property type="protein sequence ID" value="GIH42735.1"/>
    <property type="molecule type" value="Genomic_DNA"/>
</dbReference>
<feature type="region of interest" description="Disordered" evidence="1">
    <location>
        <begin position="40"/>
        <end position="64"/>
    </location>
</feature>
<protein>
    <submittedName>
        <fullName evidence="2">Uncharacterized protein</fullName>
    </submittedName>
</protein>